<evidence type="ECO:0000256" key="6">
    <source>
        <dbReference type="ARBA" id="ARBA00022692"/>
    </source>
</evidence>
<evidence type="ECO:0000256" key="5">
    <source>
        <dbReference type="ARBA" id="ARBA00022519"/>
    </source>
</evidence>
<protein>
    <recommendedName>
        <fullName evidence="10">TonB C-terminal domain-containing protein</fullName>
    </recommendedName>
</protein>
<comment type="similarity">
    <text evidence="2">Belongs to the TonB family.</text>
</comment>
<keyword evidence="9" id="KW-0472">Membrane</keyword>
<evidence type="ECO:0000256" key="8">
    <source>
        <dbReference type="ARBA" id="ARBA00022989"/>
    </source>
</evidence>
<dbReference type="GO" id="GO:0015031">
    <property type="term" value="P:protein transport"/>
    <property type="evidence" value="ECO:0007669"/>
    <property type="project" value="UniProtKB-KW"/>
</dbReference>
<keyword evidence="12" id="KW-1185">Reference proteome</keyword>
<dbReference type="GO" id="GO:0098797">
    <property type="term" value="C:plasma membrane protein complex"/>
    <property type="evidence" value="ECO:0007669"/>
    <property type="project" value="TreeGrafter"/>
</dbReference>
<evidence type="ECO:0000313" key="12">
    <source>
        <dbReference type="Proteomes" id="UP000218437"/>
    </source>
</evidence>
<keyword evidence="8" id="KW-1133">Transmembrane helix</keyword>
<keyword evidence="4" id="KW-1003">Cell membrane</keyword>
<dbReference type="InterPro" id="IPR037682">
    <property type="entry name" value="TonB_C"/>
</dbReference>
<dbReference type="InterPro" id="IPR006260">
    <property type="entry name" value="TonB/TolA_C"/>
</dbReference>
<comment type="subcellular location">
    <subcellularLocation>
        <location evidence="1">Cell inner membrane</location>
        <topology evidence="1">Single-pass membrane protein</topology>
        <orientation evidence="1">Periplasmic side</orientation>
    </subcellularLocation>
</comment>
<evidence type="ECO:0000256" key="7">
    <source>
        <dbReference type="ARBA" id="ARBA00022927"/>
    </source>
</evidence>
<evidence type="ECO:0000256" key="1">
    <source>
        <dbReference type="ARBA" id="ARBA00004383"/>
    </source>
</evidence>
<dbReference type="PROSITE" id="PS52015">
    <property type="entry name" value="TONB_CTD"/>
    <property type="match status" value="1"/>
</dbReference>
<evidence type="ECO:0000256" key="2">
    <source>
        <dbReference type="ARBA" id="ARBA00006555"/>
    </source>
</evidence>
<name>A0A290WRK8_9BURK</name>
<evidence type="ECO:0000256" key="9">
    <source>
        <dbReference type="ARBA" id="ARBA00023136"/>
    </source>
</evidence>
<dbReference type="EMBL" id="CP023422">
    <property type="protein sequence ID" value="ATD59515.1"/>
    <property type="molecule type" value="Genomic_DNA"/>
</dbReference>
<keyword evidence="3" id="KW-0813">Transport</keyword>
<keyword evidence="7" id="KW-0653">Protein transport</keyword>
<sequence>MPERAQEISAGSKRHCALHPHSASRKAGFFLFRIWSSLLPYRLPPSSASSLLATACLAILLAGCHTATPAPISAPVSAPAVRVPASMPAACTPPAWPPGEKRRGAQGRVTLHFTVEADGKVSAAAVIRSSGYPALDQAARDALAQCLFQPETLDGKPVASKVIMPYEWINASVDKAER</sequence>
<dbReference type="SUPFAM" id="SSF74653">
    <property type="entry name" value="TolA/TonB C-terminal domain"/>
    <property type="match status" value="1"/>
</dbReference>
<evidence type="ECO:0000259" key="10">
    <source>
        <dbReference type="PROSITE" id="PS52015"/>
    </source>
</evidence>
<evidence type="ECO:0000256" key="3">
    <source>
        <dbReference type="ARBA" id="ARBA00022448"/>
    </source>
</evidence>
<dbReference type="KEGG" id="jsv:CNX70_04385"/>
<dbReference type="PANTHER" id="PTHR33446">
    <property type="entry name" value="PROTEIN TONB-RELATED"/>
    <property type="match status" value="1"/>
</dbReference>
<dbReference type="InterPro" id="IPR051045">
    <property type="entry name" value="TonB-dependent_transducer"/>
</dbReference>
<proteinExistence type="inferred from homology"/>
<dbReference type="NCBIfam" id="TIGR01352">
    <property type="entry name" value="tonB_Cterm"/>
    <property type="match status" value="1"/>
</dbReference>
<dbReference type="GO" id="GO:0055085">
    <property type="term" value="P:transmembrane transport"/>
    <property type="evidence" value="ECO:0007669"/>
    <property type="project" value="InterPro"/>
</dbReference>
<evidence type="ECO:0000313" key="11">
    <source>
        <dbReference type="EMBL" id="ATD59515.1"/>
    </source>
</evidence>
<reference evidence="11 12" key="1">
    <citation type="submission" date="2017-09" db="EMBL/GenBank/DDBJ databases">
        <title>Complete genome sequence of Janthinobacterium svalbardensis PAMC 27463.</title>
        <authorList>
            <person name="Cho Y.-J."/>
            <person name="Cho A."/>
            <person name="Kim O.-S."/>
            <person name="Lee J.-I."/>
        </authorList>
    </citation>
    <scope>NUCLEOTIDE SEQUENCE [LARGE SCALE GENOMIC DNA]</scope>
    <source>
        <strain evidence="11 12">PAMC 27463</strain>
    </source>
</reference>
<feature type="domain" description="TonB C-terminal" evidence="10">
    <location>
        <begin position="81"/>
        <end position="177"/>
    </location>
</feature>
<keyword evidence="6" id="KW-0812">Transmembrane</keyword>
<dbReference type="AlphaFoldDB" id="A0A290WRK8"/>
<gene>
    <name evidence="11" type="ORF">CNX70_04385</name>
</gene>
<accession>A0A290WRK8</accession>
<dbReference type="Proteomes" id="UP000218437">
    <property type="component" value="Chromosome"/>
</dbReference>
<dbReference type="PANTHER" id="PTHR33446:SF2">
    <property type="entry name" value="PROTEIN TONB"/>
    <property type="match status" value="1"/>
</dbReference>
<dbReference type="GO" id="GO:0031992">
    <property type="term" value="F:energy transducer activity"/>
    <property type="evidence" value="ECO:0007669"/>
    <property type="project" value="TreeGrafter"/>
</dbReference>
<dbReference type="Gene3D" id="3.30.1150.10">
    <property type="match status" value="1"/>
</dbReference>
<dbReference type="Pfam" id="PF03544">
    <property type="entry name" value="TonB_C"/>
    <property type="match status" value="1"/>
</dbReference>
<evidence type="ECO:0000256" key="4">
    <source>
        <dbReference type="ARBA" id="ARBA00022475"/>
    </source>
</evidence>
<organism evidence="11 12">
    <name type="scientific">Janthinobacterium svalbardensis</name>
    <dbReference type="NCBI Taxonomy" id="368607"/>
    <lineage>
        <taxon>Bacteria</taxon>
        <taxon>Pseudomonadati</taxon>
        <taxon>Pseudomonadota</taxon>
        <taxon>Betaproteobacteria</taxon>
        <taxon>Burkholderiales</taxon>
        <taxon>Oxalobacteraceae</taxon>
        <taxon>Janthinobacterium</taxon>
    </lineage>
</organism>
<keyword evidence="5" id="KW-0997">Cell inner membrane</keyword>